<evidence type="ECO:0000256" key="1">
    <source>
        <dbReference type="SAM" id="MobiDB-lite"/>
    </source>
</evidence>
<name>A0AAV7L032_PLEWA</name>
<protein>
    <submittedName>
        <fullName evidence="2">Uncharacterized protein</fullName>
    </submittedName>
</protein>
<accession>A0AAV7L032</accession>
<organism evidence="2 3">
    <name type="scientific">Pleurodeles waltl</name>
    <name type="common">Iberian ribbed newt</name>
    <dbReference type="NCBI Taxonomy" id="8319"/>
    <lineage>
        <taxon>Eukaryota</taxon>
        <taxon>Metazoa</taxon>
        <taxon>Chordata</taxon>
        <taxon>Craniata</taxon>
        <taxon>Vertebrata</taxon>
        <taxon>Euteleostomi</taxon>
        <taxon>Amphibia</taxon>
        <taxon>Batrachia</taxon>
        <taxon>Caudata</taxon>
        <taxon>Salamandroidea</taxon>
        <taxon>Salamandridae</taxon>
        <taxon>Pleurodelinae</taxon>
        <taxon>Pleurodeles</taxon>
    </lineage>
</organism>
<proteinExistence type="predicted"/>
<evidence type="ECO:0000313" key="2">
    <source>
        <dbReference type="EMBL" id="KAJ1082638.1"/>
    </source>
</evidence>
<gene>
    <name evidence="2" type="ORF">NDU88_002803</name>
</gene>
<feature type="region of interest" description="Disordered" evidence="1">
    <location>
        <begin position="29"/>
        <end position="56"/>
    </location>
</feature>
<sequence>MLTQPLLVLARPPQRGYCTTALRDRRSSRAALSQQVNPKVLLHPSEPPGSTSGFRDSCETCRHIDASRNLRSAPARELWHSAGHSDAAARYVLQPSDPLSPN</sequence>
<comment type="caution">
    <text evidence="2">The sequence shown here is derived from an EMBL/GenBank/DDBJ whole genome shotgun (WGS) entry which is preliminary data.</text>
</comment>
<dbReference type="Proteomes" id="UP001066276">
    <property type="component" value="Chromosome 12"/>
</dbReference>
<dbReference type="AlphaFoldDB" id="A0AAV7L032"/>
<evidence type="ECO:0000313" key="3">
    <source>
        <dbReference type="Proteomes" id="UP001066276"/>
    </source>
</evidence>
<keyword evidence="3" id="KW-1185">Reference proteome</keyword>
<dbReference type="EMBL" id="JANPWB010000016">
    <property type="protein sequence ID" value="KAJ1082638.1"/>
    <property type="molecule type" value="Genomic_DNA"/>
</dbReference>
<reference evidence="2" key="1">
    <citation type="journal article" date="2022" name="bioRxiv">
        <title>Sequencing and chromosome-scale assembly of the giantPleurodeles waltlgenome.</title>
        <authorList>
            <person name="Brown T."/>
            <person name="Elewa A."/>
            <person name="Iarovenko S."/>
            <person name="Subramanian E."/>
            <person name="Araus A.J."/>
            <person name="Petzold A."/>
            <person name="Susuki M."/>
            <person name="Suzuki K.-i.T."/>
            <person name="Hayashi T."/>
            <person name="Toyoda A."/>
            <person name="Oliveira C."/>
            <person name="Osipova E."/>
            <person name="Leigh N.D."/>
            <person name="Simon A."/>
            <person name="Yun M.H."/>
        </authorList>
    </citation>
    <scope>NUCLEOTIDE SEQUENCE</scope>
    <source>
        <strain evidence="2">20211129_DDA</strain>
        <tissue evidence="2">Liver</tissue>
    </source>
</reference>